<gene>
    <name evidence="7" type="ORF">GNE12_28385</name>
</gene>
<keyword evidence="7" id="KW-0614">Plasmid</keyword>
<evidence type="ECO:0000259" key="6">
    <source>
        <dbReference type="PROSITE" id="PS51736"/>
    </source>
</evidence>
<sequence length="511" mass="58798">MTEKTKIIVGYARVSSREQAVDSHALEQQIARLKAAGATEIFIDIESGSNDNRPALKKLMNLVELRQVNEVIITRIDRKARSLVKLRECIDIYQKAGVNLRILDQQIDLNTSQGKLMANVLGSLAEWETDALSDRIRHGKQHRRNQRAACESYPWGYQVIKDKYQLDTRLFLCLISDRPDNYLDLYNEDDVTKLPGLTIKQIARDCVDIFLQVQGVSRALKVIFAKYGLPRKHHKRNSRDSILHWTNAGFNNWLTNPVLCGHTAYFQRITISKGKRKKNKPEDWQIIHDTHPEHRLITDAEAVEIQQILKFNSKTGHFSFNQDPNHPVCYREYAYQTGLVFCAECGSKCITKSAKHKKGMYYYFACRYAGMGCGNKKSTRKCNIENALINTLVQRSQSLANELDQQATREQEKSEKLKQLESRLEALEKIPGFDPDLEKLKEKIRLQIAEEVNPFLSDSILSRSTEEIIRAGNNLAIWHTLSPDEKVKIYHQIVHQITIRNAEVEEVILKI</sequence>
<keyword evidence="5" id="KW-0175">Coiled coil</keyword>
<dbReference type="InterPro" id="IPR036162">
    <property type="entry name" value="Resolvase-like_N_sf"/>
</dbReference>
<protein>
    <submittedName>
        <fullName evidence="7">Recombinase family protein</fullName>
    </submittedName>
</protein>
<dbReference type="PROSITE" id="PS00397">
    <property type="entry name" value="RECOMBINASES_1"/>
    <property type="match status" value="1"/>
</dbReference>
<dbReference type="Gene3D" id="3.40.50.1390">
    <property type="entry name" value="Resolvase, N-terminal catalytic domain"/>
    <property type="match status" value="1"/>
</dbReference>
<proteinExistence type="predicted"/>
<dbReference type="EMBL" id="JACKZP010000303">
    <property type="protein sequence ID" value="MBC1305806.1"/>
    <property type="molecule type" value="Genomic_DNA"/>
</dbReference>
<dbReference type="InterPro" id="IPR006119">
    <property type="entry name" value="Resolv_N"/>
</dbReference>
<keyword evidence="2" id="KW-0238">DNA-binding</keyword>
<dbReference type="Pfam" id="PF07508">
    <property type="entry name" value="Recombinase"/>
    <property type="match status" value="1"/>
</dbReference>
<dbReference type="PANTHER" id="PTHR30461">
    <property type="entry name" value="DNA-INVERTASE FROM LAMBDOID PROPHAGE"/>
    <property type="match status" value="1"/>
</dbReference>
<evidence type="ECO:0000256" key="4">
    <source>
        <dbReference type="PROSITE-ProRule" id="PRU10137"/>
    </source>
</evidence>
<reference evidence="7 8" key="1">
    <citation type="submission" date="2019-11" db="EMBL/GenBank/DDBJ databases">
        <title>Comparison of genomes from free-living endosymbiotic cyanobacteria isolated from Azolla.</title>
        <authorList>
            <person name="Thiel T."/>
            <person name="Pratte B."/>
        </authorList>
    </citation>
    <scope>NUCLEOTIDE SEQUENCE [LARGE SCALE GENOMIC DNA]</scope>
    <source>
        <strain evidence="7 8">N2B</strain>
        <plasmid evidence="7">pN2B-B</plasmid>
    </source>
</reference>
<evidence type="ECO:0000313" key="8">
    <source>
        <dbReference type="Proteomes" id="UP000570851"/>
    </source>
</evidence>
<dbReference type="NCBIfam" id="NF041201">
    <property type="entry name" value="recomb_XisF"/>
    <property type="match status" value="1"/>
</dbReference>
<evidence type="ECO:0000256" key="2">
    <source>
        <dbReference type="ARBA" id="ARBA00023125"/>
    </source>
</evidence>
<dbReference type="SUPFAM" id="SSF53041">
    <property type="entry name" value="Resolvase-like"/>
    <property type="match status" value="1"/>
</dbReference>
<organism evidence="7 8">
    <name type="scientific">Trichormus variabilis N2B</name>
    <dbReference type="NCBI Taxonomy" id="2681315"/>
    <lineage>
        <taxon>Bacteria</taxon>
        <taxon>Bacillati</taxon>
        <taxon>Cyanobacteriota</taxon>
        <taxon>Cyanophyceae</taxon>
        <taxon>Nostocales</taxon>
        <taxon>Nostocaceae</taxon>
        <taxon>Trichormus</taxon>
    </lineage>
</organism>
<feature type="active site" description="O-(5'-phospho-DNA)-serine intermediate" evidence="4">
    <location>
        <position position="15"/>
    </location>
</feature>
<dbReference type="InterPro" id="IPR038109">
    <property type="entry name" value="DNA_bind_recomb_sf"/>
</dbReference>
<dbReference type="Pfam" id="PF00239">
    <property type="entry name" value="Resolvase"/>
    <property type="match status" value="1"/>
</dbReference>
<dbReference type="InterPro" id="IPR006118">
    <property type="entry name" value="Recombinase_CS"/>
</dbReference>
<feature type="coiled-coil region" evidence="5">
    <location>
        <begin position="393"/>
        <end position="430"/>
    </location>
</feature>
<evidence type="ECO:0000313" key="7">
    <source>
        <dbReference type="EMBL" id="MBC1305806.1"/>
    </source>
</evidence>
<evidence type="ECO:0000256" key="3">
    <source>
        <dbReference type="ARBA" id="ARBA00023172"/>
    </source>
</evidence>
<dbReference type="GeneID" id="58727504"/>
<comment type="caution">
    <text evidence="7">The sequence shown here is derived from an EMBL/GenBank/DDBJ whole genome shotgun (WGS) entry which is preliminary data.</text>
</comment>
<feature type="domain" description="Resolvase/invertase-type recombinase catalytic" evidence="6">
    <location>
        <begin position="7"/>
        <end position="147"/>
    </location>
</feature>
<evidence type="ECO:0000256" key="1">
    <source>
        <dbReference type="ARBA" id="ARBA00022908"/>
    </source>
</evidence>
<geneLocation type="plasmid" evidence="7">
    <name>pN2B-B</name>
</geneLocation>
<dbReference type="SMART" id="SM00857">
    <property type="entry name" value="Resolvase"/>
    <property type="match status" value="1"/>
</dbReference>
<keyword evidence="3" id="KW-0233">DNA recombination</keyword>
<keyword evidence="8" id="KW-1185">Reference proteome</keyword>
<accession>A0ABR6SHE8</accession>
<dbReference type="InterPro" id="IPR050639">
    <property type="entry name" value="SSR_resolvase"/>
</dbReference>
<dbReference type="Proteomes" id="UP000570851">
    <property type="component" value="Unassembled WGS sequence"/>
</dbReference>
<dbReference type="InterPro" id="IPR011109">
    <property type="entry name" value="DNA_bind_recombinase_dom"/>
</dbReference>
<dbReference type="CDD" id="cd03768">
    <property type="entry name" value="SR_ResInv"/>
    <property type="match status" value="1"/>
</dbReference>
<evidence type="ECO:0000256" key="5">
    <source>
        <dbReference type="SAM" id="Coils"/>
    </source>
</evidence>
<dbReference type="PROSITE" id="PS51736">
    <property type="entry name" value="RECOMBINASES_3"/>
    <property type="match status" value="1"/>
</dbReference>
<name>A0ABR6SHE8_ANAVA</name>
<dbReference type="RefSeq" id="WP_011316659.1">
    <property type="nucleotide sequence ID" value="NZ_JACKZP010000303.1"/>
</dbReference>
<dbReference type="PANTHER" id="PTHR30461:SF2">
    <property type="entry name" value="SERINE RECOMBINASE PINE-RELATED"/>
    <property type="match status" value="1"/>
</dbReference>
<dbReference type="Gene3D" id="3.90.1750.20">
    <property type="entry name" value="Putative Large Serine Recombinase, Chain B, Domain 2"/>
    <property type="match status" value="1"/>
</dbReference>
<keyword evidence="1" id="KW-0229">DNA integration</keyword>